<evidence type="ECO:0000313" key="2">
    <source>
        <dbReference type="EMBL" id="KAK7074258.1"/>
    </source>
</evidence>
<evidence type="ECO:0000256" key="1">
    <source>
        <dbReference type="ARBA" id="ARBA00004123"/>
    </source>
</evidence>
<sequence length="100" mass="11609">MSRRQTTKEDVRAIIALFNMGHTMKEILNETAICFHSVKRLNKEYRYIGRRSLPIAKPKTGRPKIITHRTVDVVNRLVNSQPSITVKEINRNILQHISCL</sequence>
<accession>A0AAN9A417</accession>
<comment type="subcellular location">
    <subcellularLocation>
        <location evidence="1">Nucleus</location>
    </subcellularLocation>
</comment>
<comment type="caution">
    <text evidence="2">The sequence shown here is derived from an EMBL/GenBank/DDBJ whole genome shotgun (WGS) entry which is preliminary data.</text>
</comment>
<name>A0AAN9A417_HALRR</name>
<protein>
    <submittedName>
        <fullName evidence="2">Uncharacterized protein</fullName>
    </submittedName>
</protein>
<dbReference type="InterPro" id="IPR009057">
    <property type="entry name" value="Homeodomain-like_sf"/>
</dbReference>
<dbReference type="EMBL" id="JAXCGZ010011706">
    <property type="protein sequence ID" value="KAK7074258.1"/>
    <property type="molecule type" value="Genomic_DNA"/>
</dbReference>
<dbReference type="Proteomes" id="UP001381693">
    <property type="component" value="Unassembled WGS sequence"/>
</dbReference>
<keyword evidence="3" id="KW-1185">Reference proteome</keyword>
<reference evidence="2 3" key="1">
    <citation type="submission" date="2023-11" db="EMBL/GenBank/DDBJ databases">
        <title>Halocaridina rubra genome assembly.</title>
        <authorList>
            <person name="Smith C."/>
        </authorList>
    </citation>
    <scope>NUCLEOTIDE SEQUENCE [LARGE SCALE GENOMIC DNA]</scope>
    <source>
        <strain evidence="2">EP-1</strain>
        <tissue evidence="2">Whole</tissue>
    </source>
</reference>
<dbReference type="GO" id="GO:0005634">
    <property type="term" value="C:nucleus"/>
    <property type="evidence" value="ECO:0007669"/>
    <property type="project" value="UniProtKB-SubCell"/>
</dbReference>
<gene>
    <name evidence="2" type="ORF">SK128_008197</name>
</gene>
<organism evidence="2 3">
    <name type="scientific">Halocaridina rubra</name>
    <name type="common">Hawaiian red shrimp</name>
    <dbReference type="NCBI Taxonomy" id="373956"/>
    <lineage>
        <taxon>Eukaryota</taxon>
        <taxon>Metazoa</taxon>
        <taxon>Ecdysozoa</taxon>
        <taxon>Arthropoda</taxon>
        <taxon>Crustacea</taxon>
        <taxon>Multicrustacea</taxon>
        <taxon>Malacostraca</taxon>
        <taxon>Eumalacostraca</taxon>
        <taxon>Eucarida</taxon>
        <taxon>Decapoda</taxon>
        <taxon>Pleocyemata</taxon>
        <taxon>Caridea</taxon>
        <taxon>Atyoidea</taxon>
        <taxon>Atyidae</taxon>
        <taxon>Halocaridina</taxon>
    </lineage>
</organism>
<evidence type="ECO:0000313" key="3">
    <source>
        <dbReference type="Proteomes" id="UP001381693"/>
    </source>
</evidence>
<proteinExistence type="predicted"/>
<dbReference type="SUPFAM" id="SSF46689">
    <property type="entry name" value="Homeodomain-like"/>
    <property type="match status" value="1"/>
</dbReference>
<dbReference type="AlphaFoldDB" id="A0AAN9A417"/>